<keyword evidence="2" id="KW-0378">Hydrolase</keyword>
<dbReference type="PRINTS" id="PR00853">
    <property type="entry name" value="XPGRADSUPER"/>
</dbReference>
<evidence type="ECO:0000313" key="5">
    <source>
        <dbReference type="Proteomes" id="UP001362999"/>
    </source>
</evidence>
<dbReference type="SUPFAM" id="SSF47807">
    <property type="entry name" value="5' to 3' exonuclease, C-terminal subdomain"/>
    <property type="match status" value="1"/>
</dbReference>
<keyword evidence="1" id="KW-0540">Nuclease</keyword>
<dbReference type="GO" id="GO:0017108">
    <property type="term" value="F:5'-flap endonuclease activity"/>
    <property type="evidence" value="ECO:0007669"/>
    <property type="project" value="TreeGrafter"/>
</dbReference>
<dbReference type="GO" id="GO:0006281">
    <property type="term" value="P:DNA repair"/>
    <property type="evidence" value="ECO:0007669"/>
    <property type="project" value="UniProtKB-ARBA"/>
</dbReference>
<dbReference type="Pfam" id="PF00867">
    <property type="entry name" value="XPG_I"/>
    <property type="match status" value="1"/>
</dbReference>
<dbReference type="CDD" id="cd09870">
    <property type="entry name" value="PIN_YEN1"/>
    <property type="match status" value="1"/>
</dbReference>
<accession>A0AAV9ZR65</accession>
<feature type="domain" description="XPG-I" evidence="3">
    <location>
        <begin position="119"/>
        <end position="192"/>
    </location>
</feature>
<evidence type="ECO:0000256" key="2">
    <source>
        <dbReference type="ARBA" id="ARBA00022801"/>
    </source>
</evidence>
<evidence type="ECO:0000256" key="1">
    <source>
        <dbReference type="ARBA" id="ARBA00022722"/>
    </source>
</evidence>
<protein>
    <submittedName>
        <fullName evidence="4">PIN domain-like protein</fullName>
    </submittedName>
</protein>
<proteinExistence type="predicted"/>
<dbReference type="Pfam" id="PF00752">
    <property type="entry name" value="XPG_N"/>
    <property type="match status" value="1"/>
</dbReference>
<dbReference type="InterPro" id="IPR006085">
    <property type="entry name" value="XPG_DNA_repair_N"/>
</dbReference>
<dbReference type="Proteomes" id="UP001362999">
    <property type="component" value="Unassembled WGS sequence"/>
</dbReference>
<dbReference type="InterPro" id="IPR029060">
    <property type="entry name" value="PIN-like_dom_sf"/>
</dbReference>
<keyword evidence="5" id="KW-1185">Reference proteome</keyword>
<dbReference type="PANTHER" id="PTHR11081:SF75">
    <property type="entry name" value="ENDONUCLEASE, PUTATIVE (AFU_ORTHOLOGUE AFUA_3G13260)-RELATED"/>
    <property type="match status" value="1"/>
</dbReference>
<comment type="caution">
    <text evidence="4">The sequence shown here is derived from an EMBL/GenBank/DDBJ whole genome shotgun (WGS) entry which is preliminary data.</text>
</comment>
<gene>
    <name evidence="4" type="ORF">R3P38DRAFT_3092838</name>
</gene>
<evidence type="ECO:0000259" key="3">
    <source>
        <dbReference type="SMART" id="SM00484"/>
    </source>
</evidence>
<organism evidence="4 5">
    <name type="scientific">Favolaschia claudopus</name>
    <dbReference type="NCBI Taxonomy" id="2862362"/>
    <lineage>
        <taxon>Eukaryota</taxon>
        <taxon>Fungi</taxon>
        <taxon>Dikarya</taxon>
        <taxon>Basidiomycota</taxon>
        <taxon>Agaricomycotina</taxon>
        <taxon>Agaricomycetes</taxon>
        <taxon>Agaricomycetidae</taxon>
        <taxon>Agaricales</taxon>
        <taxon>Marasmiineae</taxon>
        <taxon>Mycenaceae</taxon>
        <taxon>Favolaschia</taxon>
    </lineage>
</organism>
<dbReference type="InterPro" id="IPR006084">
    <property type="entry name" value="XPG/Rad2"/>
</dbReference>
<dbReference type="SUPFAM" id="SSF88723">
    <property type="entry name" value="PIN domain-like"/>
    <property type="match status" value="1"/>
</dbReference>
<dbReference type="InterPro" id="IPR006086">
    <property type="entry name" value="XPG-I_dom"/>
</dbReference>
<evidence type="ECO:0000313" key="4">
    <source>
        <dbReference type="EMBL" id="KAK6989004.1"/>
    </source>
</evidence>
<dbReference type="PANTHER" id="PTHR11081">
    <property type="entry name" value="FLAP ENDONUCLEASE FAMILY MEMBER"/>
    <property type="match status" value="1"/>
</dbReference>
<dbReference type="SMART" id="SM00484">
    <property type="entry name" value="XPGI"/>
    <property type="match status" value="1"/>
</dbReference>
<dbReference type="Gene3D" id="3.40.50.1010">
    <property type="entry name" value="5'-nuclease"/>
    <property type="match status" value="2"/>
</dbReference>
<sequence>MGILGFWPRIKAAEETRNYLELTTAECFKNGVQECRPLIMGVDASIWLFQATAALKFGKVRAGPNPALQTLYYKLAALLEWPVLPLFVIDGPARQGVKRGRQVLTRGHPLTAVFQELVGHFGYPCYMAPGEADAELGRLASEGIIDFVQTTDSDVFLFGAERVIYTPNKKRDGNDIKVYTSEKIFTTPSIGLTRGGILLFALLAGGDYDSGSPGCGPVTAHAIARGGLGDQLLHHALEFSDPTAEFLHFLAAWKQQLCKEFAEDPHGLLGRKYKSIAQTIADSDFPNANVLNLPLCTPPPYHTWPLAASPDVERIARFCQLSSAGTHQLLQRNSVKGCFPV</sequence>
<name>A0AAV9ZR65_9AGAR</name>
<dbReference type="InterPro" id="IPR036279">
    <property type="entry name" value="5-3_exonuclease_C_sf"/>
</dbReference>
<dbReference type="EMBL" id="JAWWNJ010000118">
    <property type="protein sequence ID" value="KAK6989004.1"/>
    <property type="molecule type" value="Genomic_DNA"/>
</dbReference>
<reference evidence="4 5" key="1">
    <citation type="journal article" date="2024" name="J Genomics">
        <title>Draft genome sequencing and assembly of Favolaschia claudopus CIRM-BRFM 2984 isolated from oak limbs.</title>
        <authorList>
            <person name="Navarro D."/>
            <person name="Drula E."/>
            <person name="Chaduli D."/>
            <person name="Cazenave R."/>
            <person name="Ahrendt S."/>
            <person name="Wang J."/>
            <person name="Lipzen A."/>
            <person name="Daum C."/>
            <person name="Barry K."/>
            <person name="Grigoriev I.V."/>
            <person name="Favel A."/>
            <person name="Rosso M.N."/>
            <person name="Martin F."/>
        </authorList>
    </citation>
    <scope>NUCLEOTIDE SEQUENCE [LARGE SCALE GENOMIC DNA]</scope>
    <source>
        <strain evidence="4 5">CIRM-BRFM 2984</strain>
    </source>
</reference>
<dbReference type="AlphaFoldDB" id="A0AAV9ZR65"/>